<evidence type="ECO:0000256" key="3">
    <source>
        <dbReference type="ARBA" id="ARBA00022692"/>
    </source>
</evidence>
<keyword evidence="4 6" id="KW-1133">Transmembrane helix</keyword>
<evidence type="ECO:0008006" key="11">
    <source>
        <dbReference type="Google" id="ProtNLM"/>
    </source>
</evidence>
<dbReference type="CDD" id="cd01949">
    <property type="entry name" value="GGDEF"/>
    <property type="match status" value="1"/>
</dbReference>
<evidence type="ECO:0000313" key="9">
    <source>
        <dbReference type="EMBL" id="GKH00464.1"/>
    </source>
</evidence>
<dbReference type="InterPro" id="IPR033479">
    <property type="entry name" value="dCache_1"/>
</dbReference>
<protein>
    <recommendedName>
        <fullName evidence="11">Diguanylate cyclase</fullName>
    </recommendedName>
</protein>
<evidence type="ECO:0000256" key="6">
    <source>
        <dbReference type="SAM" id="Phobius"/>
    </source>
</evidence>
<dbReference type="Pfam" id="PF02743">
    <property type="entry name" value="dCache_1"/>
    <property type="match status" value="1"/>
</dbReference>
<dbReference type="InterPro" id="IPR050469">
    <property type="entry name" value="Diguanylate_Cyclase"/>
</dbReference>
<proteinExistence type="predicted"/>
<dbReference type="SUPFAM" id="SSF158472">
    <property type="entry name" value="HAMP domain-like"/>
    <property type="match status" value="1"/>
</dbReference>
<dbReference type="AlphaFoldDB" id="A0AA37JG12"/>
<dbReference type="Proteomes" id="UP001055091">
    <property type="component" value="Unassembled WGS sequence"/>
</dbReference>
<evidence type="ECO:0000313" key="10">
    <source>
        <dbReference type="Proteomes" id="UP001055091"/>
    </source>
</evidence>
<evidence type="ECO:0000256" key="2">
    <source>
        <dbReference type="ARBA" id="ARBA00022475"/>
    </source>
</evidence>
<evidence type="ECO:0000256" key="4">
    <source>
        <dbReference type="ARBA" id="ARBA00022989"/>
    </source>
</evidence>
<comment type="caution">
    <text evidence="9">The sequence shown here is derived from an EMBL/GenBank/DDBJ whole genome shotgun (WGS) entry which is preliminary data.</text>
</comment>
<evidence type="ECO:0000259" key="8">
    <source>
        <dbReference type="PROSITE" id="PS50887"/>
    </source>
</evidence>
<dbReference type="Pfam" id="PF00672">
    <property type="entry name" value="HAMP"/>
    <property type="match status" value="1"/>
</dbReference>
<dbReference type="NCBIfam" id="TIGR00254">
    <property type="entry name" value="GGDEF"/>
    <property type="match status" value="1"/>
</dbReference>
<evidence type="ECO:0000256" key="1">
    <source>
        <dbReference type="ARBA" id="ARBA00004651"/>
    </source>
</evidence>
<evidence type="ECO:0000256" key="5">
    <source>
        <dbReference type="ARBA" id="ARBA00023136"/>
    </source>
</evidence>
<dbReference type="Gene3D" id="3.30.70.270">
    <property type="match status" value="1"/>
</dbReference>
<dbReference type="InterPro" id="IPR003660">
    <property type="entry name" value="HAMP_dom"/>
</dbReference>
<dbReference type="RefSeq" id="WP_195521522.1">
    <property type="nucleotide sequence ID" value="NZ_BQNJ01000001.1"/>
</dbReference>
<dbReference type="InterPro" id="IPR000160">
    <property type="entry name" value="GGDEF_dom"/>
</dbReference>
<evidence type="ECO:0000259" key="7">
    <source>
        <dbReference type="PROSITE" id="PS50885"/>
    </source>
</evidence>
<keyword evidence="3 6" id="KW-0812">Transmembrane</keyword>
<dbReference type="EMBL" id="BQNJ01000001">
    <property type="protein sequence ID" value="GKH00464.1"/>
    <property type="molecule type" value="Genomic_DNA"/>
</dbReference>
<organism evidence="9 10">
    <name type="scientific">Hungatella hathewayi</name>
    <dbReference type="NCBI Taxonomy" id="154046"/>
    <lineage>
        <taxon>Bacteria</taxon>
        <taxon>Bacillati</taxon>
        <taxon>Bacillota</taxon>
        <taxon>Clostridia</taxon>
        <taxon>Lachnospirales</taxon>
        <taxon>Lachnospiraceae</taxon>
        <taxon>Hungatella</taxon>
    </lineage>
</organism>
<feature type="domain" description="HAMP" evidence="7">
    <location>
        <begin position="332"/>
        <end position="384"/>
    </location>
</feature>
<dbReference type="CDD" id="cd12913">
    <property type="entry name" value="PDC1_MCP_like"/>
    <property type="match status" value="1"/>
</dbReference>
<dbReference type="SMART" id="SM00267">
    <property type="entry name" value="GGDEF"/>
    <property type="match status" value="1"/>
</dbReference>
<dbReference type="PANTHER" id="PTHR45138:SF9">
    <property type="entry name" value="DIGUANYLATE CYCLASE DGCM-RELATED"/>
    <property type="match status" value="1"/>
</dbReference>
<reference evidence="9" key="1">
    <citation type="submission" date="2022-01" db="EMBL/GenBank/DDBJ databases">
        <title>Novel bile acid biosynthetic pathways are enriched in the microbiome of centenarians.</title>
        <authorList>
            <person name="Sato Y."/>
            <person name="Atarashi K."/>
            <person name="Plichta R.D."/>
            <person name="Arai Y."/>
            <person name="Sasajima S."/>
            <person name="Kearney M.S."/>
            <person name="Suda W."/>
            <person name="Takeshita K."/>
            <person name="Sasaki T."/>
            <person name="Okamoto S."/>
            <person name="Skelly N.A."/>
            <person name="Okamura Y."/>
            <person name="Vlamakis H."/>
            <person name="Li Y."/>
            <person name="Tanoue T."/>
            <person name="Takei H."/>
            <person name="Nittono H."/>
            <person name="Narushima S."/>
            <person name="Irie J."/>
            <person name="Itoh H."/>
            <person name="Moriya K."/>
            <person name="Sugiura Y."/>
            <person name="Suematsu M."/>
            <person name="Moritoki N."/>
            <person name="Shibata S."/>
            <person name="Littman R.D."/>
            <person name="Fischbach A.M."/>
            <person name="Uwamino Y."/>
            <person name="Inoue T."/>
            <person name="Honda A."/>
            <person name="Hattori M."/>
            <person name="Murai T."/>
            <person name="Xavier J.R."/>
            <person name="Hirose N."/>
            <person name="Honda K."/>
        </authorList>
    </citation>
    <scope>NUCLEOTIDE SEQUENCE</scope>
    <source>
        <strain evidence="9">CE91-St55</strain>
    </source>
</reference>
<dbReference type="Gene3D" id="6.10.340.10">
    <property type="match status" value="1"/>
</dbReference>
<comment type="subcellular location">
    <subcellularLocation>
        <location evidence="1">Cell membrane</location>
        <topology evidence="1">Multi-pass membrane protein</topology>
    </subcellularLocation>
</comment>
<sequence length="563" mass="63122">MKSIQTKFIILILSCVFVCSAVIGGAGIISAERVVDEDSAQMMNYRCSQLACEVDAMLSRIEQSVKTLAVYTDENLESVELLKSDGTRKAFTEQIESVAVNAANNTEGAVAVYVRYNPDFTPPTSGVFWSKTNLNGTFQKLVPTDFSRYSPTDVEHVGWYYIPVKNGRAIWLSPYTNENINIQMISYVIPIYKNNETVGVVGMDIDFSVIKDMINSLRIYESGNAFLTDDKGNVMYHNVYPFGVPMGSVDKSLIPLVAELENGTSGSSLFSYVNENVERKLAFRTLRNGMRLAVTAPLSEIDKNKNMLLMQIVAALLVIAPLSVLVTVLITRRMIRPLKELNEAAKQIAKGDLSISLTQQTKDEVGTLADSFQQTVNHLQKYINYINSLAYRDALTGVKNKTAYQEAERRLEEQMRNGRPEFAVIVLDINNLKKINDHYGHDFGDMFIVDACRLICKSFPHSPVYRIGGDEFVVILEGADYANCTHLLESFHDAIEEYNRSDQQDKHLSIARGIAVYNSVTDLVFSNVFKRADDAMYHNKADMKRKRVAAEAEENGEITTEKN</sequence>
<accession>A0AA37JG12</accession>
<dbReference type="CDD" id="cd06225">
    <property type="entry name" value="HAMP"/>
    <property type="match status" value="1"/>
</dbReference>
<dbReference type="Pfam" id="PF00990">
    <property type="entry name" value="GGDEF"/>
    <property type="match status" value="1"/>
</dbReference>
<dbReference type="PROSITE" id="PS50887">
    <property type="entry name" value="GGDEF"/>
    <property type="match status" value="1"/>
</dbReference>
<dbReference type="GO" id="GO:0052621">
    <property type="term" value="F:diguanylate cyclase activity"/>
    <property type="evidence" value="ECO:0007669"/>
    <property type="project" value="TreeGrafter"/>
</dbReference>
<dbReference type="GO" id="GO:0005886">
    <property type="term" value="C:plasma membrane"/>
    <property type="evidence" value="ECO:0007669"/>
    <property type="project" value="UniProtKB-SubCell"/>
</dbReference>
<dbReference type="InterPro" id="IPR029787">
    <property type="entry name" value="Nucleotide_cyclase"/>
</dbReference>
<name>A0AA37JG12_9FIRM</name>
<dbReference type="GeneID" id="93148259"/>
<keyword evidence="2" id="KW-1003">Cell membrane</keyword>
<dbReference type="GO" id="GO:0007165">
    <property type="term" value="P:signal transduction"/>
    <property type="evidence" value="ECO:0007669"/>
    <property type="project" value="InterPro"/>
</dbReference>
<dbReference type="CDD" id="cd12912">
    <property type="entry name" value="PDC2_MCP_like"/>
    <property type="match status" value="1"/>
</dbReference>
<keyword evidence="5 6" id="KW-0472">Membrane</keyword>
<dbReference type="Gene3D" id="3.30.450.20">
    <property type="entry name" value="PAS domain"/>
    <property type="match status" value="1"/>
</dbReference>
<feature type="domain" description="GGDEF" evidence="8">
    <location>
        <begin position="420"/>
        <end position="553"/>
    </location>
</feature>
<dbReference type="PANTHER" id="PTHR45138">
    <property type="entry name" value="REGULATORY COMPONENTS OF SENSORY TRANSDUCTION SYSTEM"/>
    <property type="match status" value="1"/>
</dbReference>
<gene>
    <name evidence="9" type="ORF">CE91St55_24450</name>
</gene>
<dbReference type="SUPFAM" id="SSF55073">
    <property type="entry name" value="Nucleotide cyclase"/>
    <property type="match status" value="1"/>
</dbReference>
<dbReference type="SMART" id="SM00304">
    <property type="entry name" value="HAMP"/>
    <property type="match status" value="1"/>
</dbReference>
<dbReference type="InterPro" id="IPR043128">
    <property type="entry name" value="Rev_trsase/Diguanyl_cyclase"/>
</dbReference>
<feature type="transmembrane region" description="Helical" evidence="6">
    <location>
        <begin position="308"/>
        <end position="330"/>
    </location>
</feature>
<dbReference type="PROSITE" id="PS50885">
    <property type="entry name" value="HAMP"/>
    <property type="match status" value="1"/>
</dbReference>